<dbReference type="Pfam" id="PF17874">
    <property type="entry name" value="TPR_MalT"/>
    <property type="match status" value="1"/>
</dbReference>
<dbReference type="GO" id="GO:0006355">
    <property type="term" value="P:regulation of DNA-templated transcription"/>
    <property type="evidence" value="ECO:0007669"/>
    <property type="project" value="InterPro"/>
</dbReference>
<dbReference type="EMBL" id="CP017757">
    <property type="protein sequence ID" value="AQV94697.1"/>
    <property type="molecule type" value="Genomic_DNA"/>
</dbReference>
<dbReference type="RefSeq" id="WP_078196892.1">
    <property type="nucleotide sequence ID" value="NZ_CP017757.2"/>
</dbReference>
<organism evidence="5 6">
    <name type="scientific">Cupriavidus necator</name>
    <name type="common">Alcaligenes eutrophus</name>
    <name type="synonym">Ralstonia eutropha</name>
    <dbReference type="NCBI Taxonomy" id="106590"/>
    <lineage>
        <taxon>Bacteria</taxon>
        <taxon>Pseudomonadati</taxon>
        <taxon>Pseudomonadota</taxon>
        <taxon>Betaproteobacteria</taxon>
        <taxon>Burkholderiales</taxon>
        <taxon>Burkholderiaceae</taxon>
        <taxon>Cupriavidus</taxon>
    </lineage>
</organism>
<keyword evidence="1" id="KW-0805">Transcription regulation</keyword>
<dbReference type="Gene3D" id="3.40.50.300">
    <property type="entry name" value="P-loop containing nucleotide triphosphate hydrolases"/>
    <property type="match status" value="1"/>
</dbReference>
<dbReference type="PROSITE" id="PS50043">
    <property type="entry name" value="HTH_LUXR_2"/>
    <property type="match status" value="1"/>
</dbReference>
<dbReference type="InterPro" id="IPR027417">
    <property type="entry name" value="P-loop_NTPase"/>
</dbReference>
<accession>A0A1U9UQJ6</accession>
<dbReference type="SMART" id="SM00421">
    <property type="entry name" value="HTH_LUXR"/>
    <property type="match status" value="1"/>
</dbReference>
<proteinExistence type="predicted"/>
<evidence type="ECO:0000313" key="6">
    <source>
        <dbReference type="Proteomes" id="UP000189627"/>
    </source>
</evidence>
<dbReference type="InterPro" id="IPR036388">
    <property type="entry name" value="WH-like_DNA-bd_sf"/>
</dbReference>
<dbReference type="OrthoDB" id="134985at2"/>
<protein>
    <recommendedName>
        <fullName evidence="4">HTH luxR-type domain-containing protein</fullName>
    </recommendedName>
</protein>
<reference evidence="6" key="1">
    <citation type="submission" date="2017-02" db="EMBL/GenBank/DDBJ databases">
        <title>Complete genome sequence of Cupriavidus necator strain NH9, a 3-chlorobenzoate degrader.</title>
        <authorList>
            <person name="Moriuchi R."/>
            <person name="Dohra H."/>
            <person name="Ogawa N."/>
        </authorList>
    </citation>
    <scope>NUCLEOTIDE SEQUENCE [LARGE SCALE GENOMIC DNA]</scope>
    <source>
        <strain evidence="6">NH9</strain>
    </source>
</reference>
<dbReference type="InterPro" id="IPR059106">
    <property type="entry name" value="WHD_MalT"/>
</dbReference>
<dbReference type="SUPFAM" id="SSF46894">
    <property type="entry name" value="C-terminal effector domain of the bipartite response regulators"/>
    <property type="match status" value="1"/>
</dbReference>
<dbReference type="InterPro" id="IPR011990">
    <property type="entry name" value="TPR-like_helical_dom_sf"/>
</dbReference>
<dbReference type="GO" id="GO:0003677">
    <property type="term" value="F:DNA binding"/>
    <property type="evidence" value="ECO:0007669"/>
    <property type="project" value="UniProtKB-KW"/>
</dbReference>
<dbReference type="AlphaFoldDB" id="A0A1U9UQJ6"/>
<evidence type="ECO:0000256" key="1">
    <source>
        <dbReference type="ARBA" id="ARBA00023015"/>
    </source>
</evidence>
<dbReference type="PANTHER" id="PTHR44688:SF25">
    <property type="entry name" value="HTH LUXR-TYPE DOMAIN-CONTAINING PROTEIN"/>
    <property type="match status" value="1"/>
</dbReference>
<evidence type="ECO:0000313" key="5">
    <source>
        <dbReference type="EMBL" id="AQV94697.1"/>
    </source>
</evidence>
<dbReference type="PANTHER" id="PTHR44688">
    <property type="entry name" value="DNA-BINDING TRANSCRIPTIONAL ACTIVATOR DEVR_DOSR"/>
    <property type="match status" value="1"/>
</dbReference>
<gene>
    <name evidence="5" type="ORF">BJN34_12480</name>
</gene>
<dbReference type="Gene3D" id="1.25.40.10">
    <property type="entry name" value="Tetratricopeptide repeat domain"/>
    <property type="match status" value="1"/>
</dbReference>
<dbReference type="Pfam" id="PF00196">
    <property type="entry name" value="GerE"/>
    <property type="match status" value="1"/>
</dbReference>
<dbReference type="Pfam" id="PF25873">
    <property type="entry name" value="WHD_MalT"/>
    <property type="match status" value="1"/>
</dbReference>
<dbReference type="InterPro" id="IPR041617">
    <property type="entry name" value="TPR_MalT"/>
</dbReference>
<evidence type="ECO:0000256" key="3">
    <source>
        <dbReference type="ARBA" id="ARBA00023163"/>
    </source>
</evidence>
<keyword evidence="2" id="KW-0238">DNA-binding</keyword>
<dbReference type="InterPro" id="IPR016032">
    <property type="entry name" value="Sig_transdc_resp-reg_C-effctor"/>
</dbReference>
<feature type="domain" description="HTH luxR-type" evidence="4">
    <location>
        <begin position="825"/>
        <end position="890"/>
    </location>
</feature>
<sequence length="897" mass="96637">MGEPGGFLATKFMPPRAGERMVLRESLLGRLCKWMPCRLVLITGCAGFGKSMLMAQWRQRLVANGARVAWLSLDPSDSRPERFMAGLCSALAQAVASLDLATVQPREGEDTRAALLRLVNGLASLRGELYLMIDDYHRADGPEVGSLVQALIDAAVPGLHLVVASRAMPALQFGRLRAAGELAHLDSADLLFLPEETTAFLRKQFGNAVDADLACQLHDQAEGWPAGLQLLLEAQRKGRRGMPRKRADTAVSPALADYLAEDVLPGLPADLLEFLQCLSVLDRFPVDLAASATGVPQAGQMLDGIAKRGLFLLPAGSDEAGVWYRLHPMFAGYLRNQPWRDPSLARCVHGRAFEWFAQHGMSAQATHHALACGDPELIATLAERNLPVGTMSGVGGLGRLLERVPPPQWNGHSRLLRIGAWASVLSVQPAQARTWLALLGNAPDDAASARECQLLRAMLAAYRDDPSAARTAMERAGDAPLEDGAFAERLRLALRIWWLATEGNHAAARGLFNSRAARVLRRSTDELALLGVATAVLAAMLEGNVLLAERIGSPALAQAETRHGRRSISACVCAAAVATAWYEMDRIDDACQALANRMDRLLASSPEVTWRATVTKARLISLQETPRAALEYLAAAEAHWRAVGLERGIATMLSEQVRIALTIRDVRHAADLQRILDDIGHNPDAGNATTVEVQALADISAARLALATGAPAQALSRLSAAQAWAGHYGRGADQVTVTLLQGMAYDYLGRPEDASQSLIAAIASGYRPGLQRTFHDEGERLCRLLESLRGRLDGELAAYLDTLIGPARDAGAAGDVVSAMPAGQPKRQSSLLSEREIEIVSLLAQSMSNKRIALVLDLSIQTVKWNLKRVFAKLGVSSRYEAVVAARAHGLRLDPPQ</sequence>
<dbReference type="InterPro" id="IPR041664">
    <property type="entry name" value="AAA_16"/>
</dbReference>
<dbReference type="PRINTS" id="PR00038">
    <property type="entry name" value="HTHLUXR"/>
</dbReference>
<dbReference type="InterPro" id="IPR000792">
    <property type="entry name" value="Tscrpt_reg_LuxR_C"/>
</dbReference>
<dbReference type="Gene3D" id="1.10.10.10">
    <property type="entry name" value="Winged helix-like DNA-binding domain superfamily/Winged helix DNA-binding domain"/>
    <property type="match status" value="1"/>
</dbReference>
<dbReference type="Proteomes" id="UP000189627">
    <property type="component" value="Chromosome 1"/>
</dbReference>
<keyword evidence="3" id="KW-0804">Transcription</keyword>
<name>A0A1U9UQJ6_CUPNE</name>
<dbReference type="Pfam" id="PF13191">
    <property type="entry name" value="AAA_16"/>
    <property type="match status" value="1"/>
</dbReference>
<dbReference type="KEGG" id="cuh:BJN34_12480"/>
<evidence type="ECO:0000259" key="4">
    <source>
        <dbReference type="PROSITE" id="PS50043"/>
    </source>
</evidence>
<dbReference type="CDD" id="cd06170">
    <property type="entry name" value="LuxR_C_like"/>
    <property type="match status" value="1"/>
</dbReference>
<dbReference type="SUPFAM" id="SSF52540">
    <property type="entry name" value="P-loop containing nucleoside triphosphate hydrolases"/>
    <property type="match status" value="1"/>
</dbReference>
<evidence type="ECO:0000256" key="2">
    <source>
        <dbReference type="ARBA" id="ARBA00023125"/>
    </source>
</evidence>